<accession>A0A1F4T652</accession>
<dbReference type="AlphaFoldDB" id="A0A1F4T652"/>
<organism evidence="1 2">
    <name type="scientific">candidate division WOR-1 bacterium RIFOXYC12_FULL_54_18</name>
    <dbReference type="NCBI Taxonomy" id="1802584"/>
    <lineage>
        <taxon>Bacteria</taxon>
        <taxon>Bacillati</taxon>
        <taxon>Saganbacteria</taxon>
    </lineage>
</organism>
<evidence type="ECO:0000313" key="1">
    <source>
        <dbReference type="EMBL" id="OGC28030.1"/>
    </source>
</evidence>
<proteinExistence type="predicted"/>
<sequence>MALLLALMVIGCAPAKKEGEKKLLATTEVVTQVSTQEMKTYVSRYGFSVSYPGDWHLDEDDYALGRNMEHGKVPFYLGNKNNEFFVEFGYATEGYSLFEMADIFEFNGDIGAFVDALNILTEKEQLPASKVIGGVAHVFVGKSKQNPDKKMTMIVALIYNKKTKVALLIEQLPMTNKELFMKMLRNIKVE</sequence>
<dbReference type="Proteomes" id="UP000178602">
    <property type="component" value="Unassembled WGS sequence"/>
</dbReference>
<gene>
    <name evidence="1" type="ORF">A3K49_03410</name>
</gene>
<name>A0A1F4T652_UNCSA</name>
<comment type="caution">
    <text evidence="1">The sequence shown here is derived from an EMBL/GenBank/DDBJ whole genome shotgun (WGS) entry which is preliminary data.</text>
</comment>
<dbReference type="EMBL" id="MEUG01000001">
    <property type="protein sequence ID" value="OGC28030.1"/>
    <property type="molecule type" value="Genomic_DNA"/>
</dbReference>
<evidence type="ECO:0000313" key="2">
    <source>
        <dbReference type="Proteomes" id="UP000178602"/>
    </source>
</evidence>
<reference evidence="1 2" key="1">
    <citation type="journal article" date="2016" name="Nat. Commun.">
        <title>Thousands of microbial genomes shed light on interconnected biogeochemical processes in an aquifer system.</title>
        <authorList>
            <person name="Anantharaman K."/>
            <person name="Brown C.T."/>
            <person name="Hug L.A."/>
            <person name="Sharon I."/>
            <person name="Castelle C.J."/>
            <person name="Probst A.J."/>
            <person name="Thomas B.C."/>
            <person name="Singh A."/>
            <person name="Wilkins M.J."/>
            <person name="Karaoz U."/>
            <person name="Brodie E.L."/>
            <person name="Williams K.H."/>
            <person name="Hubbard S.S."/>
            <person name="Banfield J.F."/>
        </authorList>
    </citation>
    <scope>NUCLEOTIDE SEQUENCE [LARGE SCALE GENOMIC DNA]</scope>
</reference>
<protein>
    <submittedName>
        <fullName evidence="1">Uncharacterized protein</fullName>
    </submittedName>
</protein>